<name>A0A6A5T146_9PLEO</name>
<gene>
    <name evidence="2" type="ORF">EJ02DRAFT_36992</name>
</gene>
<feature type="compositionally biased region" description="Low complexity" evidence="1">
    <location>
        <begin position="164"/>
        <end position="177"/>
    </location>
</feature>
<feature type="compositionally biased region" description="Polar residues" evidence="1">
    <location>
        <begin position="230"/>
        <end position="244"/>
    </location>
</feature>
<organism evidence="2 3">
    <name type="scientific">Clathrospora elynae</name>
    <dbReference type="NCBI Taxonomy" id="706981"/>
    <lineage>
        <taxon>Eukaryota</taxon>
        <taxon>Fungi</taxon>
        <taxon>Dikarya</taxon>
        <taxon>Ascomycota</taxon>
        <taxon>Pezizomycotina</taxon>
        <taxon>Dothideomycetes</taxon>
        <taxon>Pleosporomycetidae</taxon>
        <taxon>Pleosporales</taxon>
        <taxon>Diademaceae</taxon>
        <taxon>Clathrospora</taxon>
    </lineage>
</organism>
<feature type="region of interest" description="Disordered" evidence="1">
    <location>
        <begin position="66"/>
        <end position="279"/>
    </location>
</feature>
<evidence type="ECO:0000256" key="1">
    <source>
        <dbReference type="SAM" id="MobiDB-lite"/>
    </source>
</evidence>
<feature type="compositionally biased region" description="Polar residues" evidence="1">
    <location>
        <begin position="86"/>
        <end position="95"/>
    </location>
</feature>
<reference evidence="2" key="1">
    <citation type="journal article" date="2020" name="Stud. Mycol.">
        <title>101 Dothideomycetes genomes: a test case for predicting lifestyles and emergence of pathogens.</title>
        <authorList>
            <person name="Haridas S."/>
            <person name="Albert R."/>
            <person name="Binder M."/>
            <person name="Bloem J."/>
            <person name="Labutti K."/>
            <person name="Salamov A."/>
            <person name="Andreopoulos B."/>
            <person name="Baker S."/>
            <person name="Barry K."/>
            <person name="Bills G."/>
            <person name="Bluhm B."/>
            <person name="Cannon C."/>
            <person name="Castanera R."/>
            <person name="Culley D."/>
            <person name="Daum C."/>
            <person name="Ezra D."/>
            <person name="Gonzalez J."/>
            <person name="Henrissat B."/>
            <person name="Kuo A."/>
            <person name="Liang C."/>
            <person name="Lipzen A."/>
            <person name="Lutzoni F."/>
            <person name="Magnuson J."/>
            <person name="Mondo S."/>
            <person name="Nolan M."/>
            <person name="Ohm R."/>
            <person name="Pangilinan J."/>
            <person name="Park H.-J."/>
            <person name="Ramirez L."/>
            <person name="Alfaro M."/>
            <person name="Sun H."/>
            <person name="Tritt A."/>
            <person name="Yoshinaga Y."/>
            <person name="Zwiers L.-H."/>
            <person name="Turgeon B."/>
            <person name="Goodwin S."/>
            <person name="Spatafora J."/>
            <person name="Crous P."/>
            <person name="Grigoriev I."/>
        </authorList>
    </citation>
    <scope>NUCLEOTIDE SEQUENCE</scope>
    <source>
        <strain evidence="2">CBS 161.51</strain>
    </source>
</reference>
<keyword evidence="3" id="KW-1185">Reference proteome</keyword>
<dbReference type="PANTHER" id="PTHR39609:SF1">
    <property type="entry name" value="RFEG"/>
    <property type="match status" value="1"/>
</dbReference>
<feature type="compositionally biased region" description="Basic and acidic residues" evidence="1">
    <location>
        <begin position="66"/>
        <end position="77"/>
    </location>
</feature>
<dbReference type="Proteomes" id="UP000800038">
    <property type="component" value="Unassembled WGS sequence"/>
</dbReference>
<protein>
    <submittedName>
        <fullName evidence="2">Uncharacterized protein</fullName>
    </submittedName>
</protein>
<proteinExistence type="predicted"/>
<feature type="compositionally biased region" description="Polar residues" evidence="1">
    <location>
        <begin position="258"/>
        <end position="279"/>
    </location>
</feature>
<dbReference type="EMBL" id="ML976008">
    <property type="protein sequence ID" value="KAF1945714.1"/>
    <property type="molecule type" value="Genomic_DNA"/>
</dbReference>
<evidence type="ECO:0000313" key="3">
    <source>
        <dbReference type="Proteomes" id="UP000800038"/>
    </source>
</evidence>
<dbReference type="PANTHER" id="PTHR39609">
    <property type="entry name" value="RFEG-RELATED"/>
    <property type="match status" value="1"/>
</dbReference>
<dbReference type="OrthoDB" id="4146887at2759"/>
<dbReference type="AlphaFoldDB" id="A0A6A5T146"/>
<feature type="compositionally biased region" description="Low complexity" evidence="1">
    <location>
        <begin position="127"/>
        <end position="155"/>
    </location>
</feature>
<feature type="compositionally biased region" description="Polar residues" evidence="1">
    <location>
        <begin position="199"/>
        <end position="223"/>
    </location>
</feature>
<evidence type="ECO:0000313" key="2">
    <source>
        <dbReference type="EMBL" id="KAF1945714.1"/>
    </source>
</evidence>
<sequence length="279" mass="30288">MSRANQWFVQGDGIAREVITADIQRYLGPDALVRPGVGTGEYQGQPGYWITAYRTLTSQMIQDLKMDSQRWQQERQPGEAGRGGSHSPQVRTTKVSRGPDASLVAYQDSRTHAARQHWGPTKPYEHAAAAAAAEAAYEQPPRQSSTSSRTPYTPSGYGERDAHYTTTPTGSYGTSHPGYQATSASAAPRTQLADPYSPAYQQPNGRDPYSSQTAYSYPVQTASDPYGRQTAASTGQYAAPSTTAAPGYYIASDGRQYPLSQQPQTSRNPPSGTSRYSTR</sequence>
<accession>A0A6A5T146</accession>